<dbReference type="InterPro" id="IPR001279">
    <property type="entry name" value="Metallo-B-lactamas"/>
</dbReference>
<keyword evidence="10" id="KW-1185">Reference proteome</keyword>
<dbReference type="PANTHER" id="PTHR42978">
    <property type="entry name" value="QUORUM-QUENCHING LACTONASE YTNP-RELATED-RELATED"/>
    <property type="match status" value="1"/>
</dbReference>
<evidence type="ECO:0000313" key="9">
    <source>
        <dbReference type="Proteomes" id="UP000260780"/>
    </source>
</evidence>
<dbReference type="EMBL" id="QSQT01000010">
    <property type="protein sequence ID" value="RGK56484.1"/>
    <property type="molecule type" value="Genomic_DNA"/>
</dbReference>
<evidence type="ECO:0000313" key="6">
    <source>
        <dbReference type="EMBL" id="RGK56484.1"/>
    </source>
</evidence>
<keyword evidence="4" id="KW-0862">Zinc</keyword>
<dbReference type="Proteomes" id="UP000283485">
    <property type="component" value="Unassembled WGS sequence"/>
</dbReference>
<name>A0A3E4N3V0_9BACT</name>
<dbReference type="Proteomes" id="UP000260780">
    <property type="component" value="Unassembled WGS sequence"/>
</dbReference>
<organism evidence="6 10">
    <name type="scientific">Phocaeicola plebeius</name>
    <dbReference type="NCBI Taxonomy" id="310297"/>
    <lineage>
        <taxon>Bacteria</taxon>
        <taxon>Pseudomonadati</taxon>
        <taxon>Bacteroidota</taxon>
        <taxon>Bacteroidia</taxon>
        <taxon>Bacteroidales</taxon>
        <taxon>Bacteroidaceae</taxon>
        <taxon>Phocaeicola</taxon>
    </lineage>
</organism>
<dbReference type="AlphaFoldDB" id="A0A3E4N3V0"/>
<dbReference type="EMBL" id="QRHQ01000001">
    <property type="protein sequence ID" value="RHF93308.1"/>
    <property type="molecule type" value="Genomic_DNA"/>
</dbReference>
<dbReference type="Pfam" id="PF00753">
    <property type="entry name" value="Lactamase_B"/>
    <property type="match status" value="1"/>
</dbReference>
<evidence type="ECO:0000313" key="11">
    <source>
        <dbReference type="Proteomes" id="UP000283485"/>
    </source>
</evidence>
<gene>
    <name evidence="8" type="ORF">DW653_00060</name>
    <name evidence="7" type="ORF">DXC17_06560</name>
    <name evidence="6" type="ORF">DXD04_06790</name>
</gene>
<dbReference type="PANTHER" id="PTHR42978:SF6">
    <property type="entry name" value="QUORUM-QUENCHING LACTONASE YTNP-RELATED"/>
    <property type="match status" value="1"/>
</dbReference>
<dbReference type="Proteomes" id="UP000260862">
    <property type="component" value="Unassembled WGS sequence"/>
</dbReference>
<dbReference type="RefSeq" id="WP_117672007.1">
    <property type="nucleotide sequence ID" value="NZ_CABOGR010000010.1"/>
</dbReference>
<sequence>MKNYVMAGAVVLSAFLFFGCGGQNKQKTEKEMNADTIKTVCTRVTLQKDSLLATLTLDSMKVTWIRDNASSRLMPRTLFPDATDALMNSLSLQEGIPASVSTFLIECDGKRMLFDTGVGAPDSRMMEGLKSLNVKPEDIDCLFITHFHGDHIGGMMKDGKVVFPKAEVYASKAEYDAWMKMPADKRAQVETTMNAYKDRLHLFAFGDTLPGNVLPMEAIGHTPGHTVYKAGKLLVIGDLFHGFALQKDHPEICAQYDMDKTGAIKSRKYYLQYARENGVVMAGMHLPVPAFAE</sequence>
<evidence type="ECO:0000256" key="4">
    <source>
        <dbReference type="ARBA" id="ARBA00022833"/>
    </source>
</evidence>
<proteinExistence type="inferred from homology"/>
<evidence type="ECO:0000313" key="8">
    <source>
        <dbReference type="EMBL" id="RHF93308.1"/>
    </source>
</evidence>
<dbReference type="GO" id="GO:0016787">
    <property type="term" value="F:hydrolase activity"/>
    <property type="evidence" value="ECO:0007669"/>
    <property type="project" value="UniProtKB-KW"/>
</dbReference>
<protein>
    <submittedName>
        <fullName evidence="6">MBL fold metallo-hydrolase</fullName>
    </submittedName>
</protein>
<dbReference type="EMBL" id="QSTF01000011">
    <property type="protein sequence ID" value="RGM41018.1"/>
    <property type="molecule type" value="Genomic_DNA"/>
</dbReference>
<comment type="caution">
    <text evidence="6">The sequence shown here is derived from an EMBL/GenBank/DDBJ whole genome shotgun (WGS) entry which is preliminary data.</text>
</comment>
<dbReference type="GO" id="GO:0046872">
    <property type="term" value="F:metal ion binding"/>
    <property type="evidence" value="ECO:0007669"/>
    <property type="project" value="UniProtKB-KW"/>
</dbReference>
<dbReference type="CDD" id="cd07720">
    <property type="entry name" value="OPHC2-like_MBL-fold"/>
    <property type="match status" value="1"/>
</dbReference>
<evidence type="ECO:0000313" key="10">
    <source>
        <dbReference type="Proteomes" id="UP000260862"/>
    </source>
</evidence>
<feature type="domain" description="Metallo-beta-lactamase" evidence="5">
    <location>
        <begin position="99"/>
        <end position="284"/>
    </location>
</feature>
<evidence type="ECO:0000313" key="7">
    <source>
        <dbReference type="EMBL" id="RGM41018.1"/>
    </source>
</evidence>
<dbReference type="InterPro" id="IPR036866">
    <property type="entry name" value="RibonucZ/Hydroxyglut_hydro"/>
</dbReference>
<dbReference type="SMART" id="SM00849">
    <property type="entry name" value="Lactamase_B"/>
    <property type="match status" value="1"/>
</dbReference>
<dbReference type="PROSITE" id="PS51257">
    <property type="entry name" value="PROKAR_LIPOPROTEIN"/>
    <property type="match status" value="1"/>
</dbReference>
<keyword evidence="2" id="KW-0479">Metal-binding</keyword>
<comment type="similarity">
    <text evidence="1">Belongs to the metallo-beta-lactamase superfamily.</text>
</comment>
<accession>A0A3E4N3V0</accession>
<reference evidence="9 10" key="1">
    <citation type="submission" date="2018-08" db="EMBL/GenBank/DDBJ databases">
        <title>A genome reference for cultivated species of the human gut microbiota.</title>
        <authorList>
            <person name="Zou Y."/>
            <person name="Xue W."/>
            <person name="Luo G."/>
        </authorList>
    </citation>
    <scope>NUCLEOTIDE SEQUENCE [LARGE SCALE GENOMIC DNA]</scope>
    <source>
        <strain evidence="8 11">AM23-23</strain>
        <strain evidence="7 9">OM08-14</strain>
        <strain evidence="6 10">TF10-3AC</strain>
    </source>
</reference>
<keyword evidence="3 6" id="KW-0378">Hydrolase</keyword>
<evidence type="ECO:0000256" key="3">
    <source>
        <dbReference type="ARBA" id="ARBA00022801"/>
    </source>
</evidence>
<dbReference type="SUPFAM" id="SSF56281">
    <property type="entry name" value="Metallo-hydrolase/oxidoreductase"/>
    <property type="match status" value="1"/>
</dbReference>
<dbReference type="InterPro" id="IPR051013">
    <property type="entry name" value="MBL_superfamily_lactonases"/>
</dbReference>
<evidence type="ECO:0000259" key="5">
    <source>
        <dbReference type="SMART" id="SM00849"/>
    </source>
</evidence>
<evidence type="ECO:0000256" key="2">
    <source>
        <dbReference type="ARBA" id="ARBA00022723"/>
    </source>
</evidence>
<dbReference type="Gene3D" id="3.60.15.10">
    <property type="entry name" value="Ribonuclease Z/Hydroxyacylglutathione hydrolase-like"/>
    <property type="match status" value="1"/>
</dbReference>
<evidence type="ECO:0000256" key="1">
    <source>
        <dbReference type="ARBA" id="ARBA00007749"/>
    </source>
</evidence>